<name>A0A8J6N9C0_9BACT</name>
<organism evidence="1 2">
    <name type="scientific">Candidatus Desulfaltia bathyphila</name>
    <dbReference type="NCBI Taxonomy" id="2841697"/>
    <lineage>
        <taxon>Bacteria</taxon>
        <taxon>Pseudomonadati</taxon>
        <taxon>Thermodesulfobacteriota</taxon>
        <taxon>Desulfobacteria</taxon>
        <taxon>Desulfobacterales</taxon>
        <taxon>Desulfobacterales incertae sedis</taxon>
        <taxon>Candidatus Desulfaltia</taxon>
    </lineage>
</organism>
<dbReference type="InterPro" id="IPR054230">
    <property type="entry name" value="DUF6955"/>
</dbReference>
<dbReference type="Proteomes" id="UP000603545">
    <property type="component" value="Unassembled WGS sequence"/>
</dbReference>
<reference evidence="1 2" key="1">
    <citation type="submission" date="2020-08" db="EMBL/GenBank/DDBJ databases">
        <title>Bridging the membrane lipid divide: bacteria of the FCB group superphylum have the potential to synthesize archaeal ether lipids.</title>
        <authorList>
            <person name="Villanueva L."/>
            <person name="Von Meijenfeldt F.A.B."/>
            <person name="Westbye A.B."/>
            <person name="Yadav S."/>
            <person name="Hopmans E.C."/>
            <person name="Dutilh B.E."/>
            <person name="Sinninghe Damste J.S."/>
        </authorList>
    </citation>
    <scope>NUCLEOTIDE SEQUENCE [LARGE SCALE GENOMIC DNA]</scope>
    <source>
        <strain evidence="1">NIOZ-UU82</strain>
    </source>
</reference>
<dbReference type="EMBL" id="JACNLL010000107">
    <property type="protein sequence ID" value="MBC8200395.1"/>
    <property type="molecule type" value="Genomic_DNA"/>
</dbReference>
<dbReference type="AlphaFoldDB" id="A0A8J6N9C0"/>
<accession>A0A8J6N9C0</accession>
<protein>
    <submittedName>
        <fullName evidence="1">Uncharacterized protein</fullName>
    </submittedName>
</protein>
<sequence length="110" mass="12164">MADFYINIILDDEKLKKIEDAGLSGEVKEIDGKKAIQVEVSKKEKKKLLKGFPDLTFDDSNACVLPEEGENTLLNIILDIQMLDVMKVAIIKLYNPLAGRDISGRGTGGR</sequence>
<proteinExistence type="predicted"/>
<comment type="caution">
    <text evidence="1">The sequence shown here is derived from an EMBL/GenBank/DDBJ whole genome shotgun (WGS) entry which is preliminary data.</text>
</comment>
<evidence type="ECO:0000313" key="2">
    <source>
        <dbReference type="Proteomes" id="UP000603545"/>
    </source>
</evidence>
<dbReference type="Pfam" id="PF22271">
    <property type="entry name" value="DUF6955"/>
    <property type="match status" value="1"/>
</dbReference>
<evidence type="ECO:0000313" key="1">
    <source>
        <dbReference type="EMBL" id="MBC8200395.1"/>
    </source>
</evidence>
<gene>
    <name evidence="1" type="ORF">H8E80_10230</name>
</gene>